<keyword evidence="5" id="KW-0539">Nucleus</keyword>
<evidence type="ECO:0000256" key="6">
    <source>
        <dbReference type="SAM" id="MobiDB-lite"/>
    </source>
</evidence>
<dbReference type="InterPro" id="IPR009072">
    <property type="entry name" value="Histone-fold"/>
</dbReference>
<dbReference type="GO" id="GO:0051123">
    <property type="term" value="P:RNA polymerase II preinitiation complex assembly"/>
    <property type="evidence" value="ECO:0007669"/>
    <property type="project" value="InterPro"/>
</dbReference>
<name>A0A485KHW1_9STRA</name>
<dbReference type="GO" id="GO:0016251">
    <property type="term" value="F:RNA polymerase II general transcription initiation factor activity"/>
    <property type="evidence" value="ECO:0007669"/>
    <property type="project" value="TreeGrafter"/>
</dbReference>
<dbReference type="GO" id="GO:0005669">
    <property type="term" value="C:transcription factor TFIID complex"/>
    <property type="evidence" value="ECO:0007669"/>
    <property type="project" value="InterPro"/>
</dbReference>
<evidence type="ECO:0000256" key="1">
    <source>
        <dbReference type="ARBA" id="ARBA00004123"/>
    </source>
</evidence>
<feature type="compositionally biased region" description="Acidic residues" evidence="6">
    <location>
        <begin position="43"/>
        <end position="88"/>
    </location>
</feature>
<evidence type="ECO:0000256" key="3">
    <source>
        <dbReference type="ARBA" id="ARBA00023015"/>
    </source>
</evidence>
<dbReference type="PANTHER" id="PTHR13218">
    <property type="entry name" value="TRANSCRIPTION INITIATION FACTOR TFIID SUBUNIT 11-RELATED"/>
    <property type="match status" value="1"/>
</dbReference>
<evidence type="ECO:0000313" key="8">
    <source>
        <dbReference type="EMBL" id="KAF0705030.1"/>
    </source>
</evidence>
<dbReference type="EMBL" id="CAADRA010003744">
    <property type="protein sequence ID" value="VFT84096.1"/>
    <property type="molecule type" value="Genomic_DNA"/>
</dbReference>
<evidence type="ECO:0000256" key="5">
    <source>
        <dbReference type="ARBA" id="ARBA00023242"/>
    </source>
</evidence>
<evidence type="ECO:0000256" key="2">
    <source>
        <dbReference type="ARBA" id="ARBA00009788"/>
    </source>
</evidence>
<dbReference type="EMBL" id="VJMH01002154">
    <property type="protein sequence ID" value="KAF0709890.1"/>
    <property type="molecule type" value="Genomic_DNA"/>
</dbReference>
<dbReference type="PANTHER" id="PTHR13218:SF8">
    <property type="entry name" value="TRANSCRIPTION INITIATION FACTOR TFIID SUBUNIT 11"/>
    <property type="match status" value="1"/>
</dbReference>
<feature type="compositionally biased region" description="Acidic residues" evidence="6">
    <location>
        <begin position="1"/>
        <end position="33"/>
    </location>
</feature>
<evidence type="ECO:0000313" key="11">
    <source>
        <dbReference type="EMBL" id="VFT84096.1"/>
    </source>
</evidence>
<dbReference type="InterPro" id="IPR045127">
    <property type="entry name" value="TAF11-like"/>
</dbReference>
<reference evidence="8" key="2">
    <citation type="submission" date="2019-06" db="EMBL/GenBank/DDBJ databases">
        <title>Genomics analysis of Aphanomyces spp. identifies a new class of oomycete effector associated with host adaptation.</title>
        <authorList>
            <person name="Gaulin E."/>
        </authorList>
    </citation>
    <scope>NUCLEOTIDE SEQUENCE</scope>
    <source>
        <strain evidence="8">CBS 578.67</strain>
    </source>
</reference>
<organism evidence="11 12">
    <name type="scientific">Aphanomyces stellatus</name>
    <dbReference type="NCBI Taxonomy" id="120398"/>
    <lineage>
        <taxon>Eukaryota</taxon>
        <taxon>Sar</taxon>
        <taxon>Stramenopiles</taxon>
        <taxon>Oomycota</taxon>
        <taxon>Saprolegniomycetes</taxon>
        <taxon>Saprolegniales</taxon>
        <taxon>Verrucalvaceae</taxon>
        <taxon>Aphanomyces</taxon>
    </lineage>
</organism>
<sequence>MADLDDELDAMMEEEDDNEEDLTQEDVDEDDNEDGPKTQSTENTDEENENADDEEGGGGEDGGGDDEDGENTGGDEDTAGEEEDMDDDDAENLAKLKFIQALPEGKAREHEQFRRSHFDKTVIKRCMMQVIEECSEPDRKAPTVHNNMSIIMSGLAKKFVGELTEKARELMASRGDTGPIRPHHLREVHRKYYKRHPLARGRQRRRLLA</sequence>
<keyword evidence="12" id="KW-1185">Reference proteome</keyword>
<dbReference type="OrthoDB" id="28335at2759"/>
<dbReference type="Pfam" id="PF04719">
    <property type="entry name" value="TAFII28"/>
    <property type="match status" value="1"/>
</dbReference>
<comment type="similarity">
    <text evidence="2">Belongs to the TAF11 family.</text>
</comment>
<accession>A0A485KHW1</accession>
<dbReference type="AlphaFoldDB" id="A0A485KHW1"/>
<evidence type="ECO:0000313" key="9">
    <source>
        <dbReference type="EMBL" id="KAF0709890.1"/>
    </source>
</evidence>
<evidence type="ECO:0000313" key="12">
    <source>
        <dbReference type="Proteomes" id="UP000332933"/>
    </source>
</evidence>
<dbReference type="GO" id="GO:0046982">
    <property type="term" value="F:protein heterodimerization activity"/>
    <property type="evidence" value="ECO:0007669"/>
    <property type="project" value="InterPro"/>
</dbReference>
<evidence type="ECO:0000313" key="10">
    <source>
        <dbReference type="EMBL" id="VFT82753.1"/>
    </source>
</evidence>
<reference evidence="11 12" key="1">
    <citation type="submission" date="2019-03" db="EMBL/GenBank/DDBJ databases">
        <authorList>
            <person name="Gaulin E."/>
            <person name="Dumas B."/>
        </authorList>
    </citation>
    <scope>NUCLEOTIDE SEQUENCE [LARGE SCALE GENOMIC DNA]</scope>
    <source>
        <strain evidence="11">CBS 568.67</strain>
    </source>
</reference>
<feature type="region of interest" description="Disordered" evidence="6">
    <location>
        <begin position="1"/>
        <end position="88"/>
    </location>
</feature>
<dbReference type="Gene3D" id="1.10.20.10">
    <property type="entry name" value="Histone, subunit A"/>
    <property type="match status" value="1"/>
</dbReference>
<dbReference type="EMBL" id="VJMH01003732">
    <property type="protein sequence ID" value="KAF0705030.1"/>
    <property type="molecule type" value="Genomic_DNA"/>
</dbReference>
<dbReference type="EMBL" id="CAADRA010002156">
    <property type="protein sequence ID" value="VFT82753.1"/>
    <property type="molecule type" value="Genomic_DNA"/>
</dbReference>
<dbReference type="SUPFAM" id="SSF47113">
    <property type="entry name" value="Histone-fold"/>
    <property type="match status" value="1"/>
</dbReference>
<evidence type="ECO:0000259" key="7">
    <source>
        <dbReference type="Pfam" id="PF04719"/>
    </source>
</evidence>
<gene>
    <name evidence="11" type="primary">Aste57867_7164</name>
    <name evidence="10" type="synonym">Aste57867_5717</name>
    <name evidence="9" type="ORF">As57867_005704</name>
    <name evidence="8" type="ORF">As57867_007139</name>
    <name evidence="10" type="ORF">ASTE57867_5717</name>
    <name evidence="11" type="ORF">ASTE57867_7164</name>
</gene>
<keyword evidence="4" id="KW-0804">Transcription</keyword>
<comment type="subcellular location">
    <subcellularLocation>
        <location evidence="1">Nucleus</location>
    </subcellularLocation>
</comment>
<keyword evidence="3" id="KW-0805">Transcription regulation</keyword>
<dbReference type="CDD" id="cd08048">
    <property type="entry name" value="HFD_TAF11"/>
    <property type="match status" value="1"/>
</dbReference>
<dbReference type="Proteomes" id="UP000332933">
    <property type="component" value="Unassembled WGS sequence"/>
</dbReference>
<dbReference type="InterPro" id="IPR006809">
    <property type="entry name" value="TAFII28_dom"/>
</dbReference>
<evidence type="ECO:0000256" key="4">
    <source>
        <dbReference type="ARBA" id="ARBA00023163"/>
    </source>
</evidence>
<feature type="domain" description="TAFII28-like protein" evidence="7">
    <location>
        <begin position="100"/>
        <end position="191"/>
    </location>
</feature>
<proteinExistence type="inferred from homology"/>
<protein>
    <submittedName>
        <fullName evidence="10">Aste57867_5717 protein</fullName>
    </submittedName>
    <submittedName>
        <fullName evidence="11">Aste57867_7164 protein</fullName>
    </submittedName>
</protein>